<accession>K0ES59</accession>
<keyword evidence="2" id="KW-1185">Reference proteome</keyword>
<dbReference type="Proteomes" id="UP000006304">
    <property type="component" value="Chromosome"/>
</dbReference>
<organism evidence="1 2">
    <name type="scientific">Nocardia brasiliensis (strain ATCC 700358 / HUJEG-1)</name>
    <dbReference type="NCBI Taxonomy" id="1133849"/>
    <lineage>
        <taxon>Bacteria</taxon>
        <taxon>Bacillati</taxon>
        <taxon>Actinomycetota</taxon>
        <taxon>Actinomycetes</taxon>
        <taxon>Mycobacteriales</taxon>
        <taxon>Nocardiaceae</taxon>
        <taxon>Nocardia</taxon>
    </lineage>
</organism>
<dbReference type="EMBL" id="CP003876">
    <property type="protein sequence ID" value="AFT99659.1"/>
    <property type="molecule type" value="Genomic_DNA"/>
</dbReference>
<name>K0ES59_NOCB7</name>
<dbReference type="Pfam" id="PF06224">
    <property type="entry name" value="AlkZ-like"/>
    <property type="match status" value="1"/>
</dbReference>
<reference evidence="1 2" key="1">
    <citation type="journal article" date="2012" name="J. Bacteriol.">
        <title>Complete genome sequence of Nocardia brasiliensis HUJEG-1.</title>
        <authorList>
            <person name="Vera-Cabrera L."/>
            <person name="Ortiz-Lopez R."/>
            <person name="Elizondo-Gonzalez R."/>
            <person name="Perez-Maya A.A."/>
            <person name="Ocampo-Candiani J."/>
        </authorList>
    </citation>
    <scope>NUCLEOTIDE SEQUENCE [LARGE SCALE GENOMIC DNA]</scope>
    <source>
        <strain evidence="2">ATCC 700358</strain>
    </source>
</reference>
<evidence type="ECO:0000313" key="1">
    <source>
        <dbReference type="EMBL" id="AFT99659.1"/>
    </source>
</evidence>
<dbReference type="PANTHER" id="PTHR38479">
    <property type="entry name" value="LMO0824 PROTEIN"/>
    <property type="match status" value="1"/>
</dbReference>
<dbReference type="InterPro" id="IPR009351">
    <property type="entry name" value="AlkZ-like"/>
</dbReference>
<dbReference type="eggNOG" id="COG3214">
    <property type="taxonomic scope" value="Bacteria"/>
</dbReference>
<dbReference type="STRING" id="1133849.O3I_008485"/>
<dbReference type="KEGG" id="nbr:O3I_008485"/>
<dbReference type="RefSeq" id="WP_014982515.1">
    <property type="nucleotide sequence ID" value="NC_018681.1"/>
</dbReference>
<dbReference type="AlphaFoldDB" id="K0ES59"/>
<evidence type="ECO:0000313" key="2">
    <source>
        <dbReference type="Proteomes" id="UP000006304"/>
    </source>
</evidence>
<dbReference type="PANTHER" id="PTHR38479:SF2">
    <property type="entry name" value="WINGED HELIX DNA-BINDING DOMAIN-CONTAINING PROTEIN"/>
    <property type="match status" value="1"/>
</dbReference>
<protein>
    <recommendedName>
        <fullName evidence="3">Winged helix DNA-binding domain-containing protein</fullName>
    </recommendedName>
</protein>
<gene>
    <name evidence="1" type="ORF">O3I_008485</name>
</gene>
<dbReference type="HOGENOM" id="CLU_713551_0_0_11"/>
<proteinExistence type="predicted"/>
<sequence length="384" mass="41648">MNTIATTITAGQRRALLTHRQLRTAANAAETTAAVTASVLALHATDPATVYLSAAARLSAPQHETIEGQLYDRVNLLRMTAMRGTLFVVPRELAPVMLAALGREHAAGRMRALVRQLDSAGIAPDWVNGAMAELLAVLAEWGTATTAELTAAVDGLDRLFPTTTRTRSSIGSWLLFVLAAQGRIVRADRVGGWTSIQHRWVLAPDLPDFPAAQARAELARHWLTAFGPGTLADLQWWTGWKVTDTRVALADTGAVPVNLGDQPGFALPQHLSGLPEPEPVAAVLPGLDPTPMGWRNRDFYLDPAHVPALFDGRGNIGPSLWWGGRIVGGWAQRRDGTLAWQLLTDPGRAAQRAIAIEIDRLRDYLGDRRFTVAYRNPLERTLSG</sequence>
<evidence type="ECO:0008006" key="3">
    <source>
        <dbReference type="Google" id="ProtNLM"/>
    </source>
</evidence>